<dbReference type="OrthoDB" id="5650697at2"/>
<dbReference type="RefSeq" id="WP_080272280.1">
    <property type="nucleotide sequence ID" value="NZ_LEAT01000012.1"/>
</dbReference>
<feature type="domain" description="Transposase IS66 central" evidence="1">
    <location>
        <begin position="8"/>
        <end position="74"/>
    </location>
</feature>
<protein>
    <recommendedName>
        <fullName evidence="1">Transposase IS66 central domain-containing protein</fullName>
    </recommendedName>
</protein>
<reference evidence="2 3" key="1">
    <citation type="submission" date="2018-02" db="EMBL/GenBank/DDBJ databases">
        <title>Draft genome sequences of four Legionella pneumophila clinical strains isolated in Ontario.</title>
        <authorList>
            <person name="Fortuna A."/>
            <person name="Ramnarine R."/>
            <person name="Li A."/>
            <person name="Frantz C."/>
            <person name="Mallo G."/>
        </authorList>
    </citation>
    <scope>NUCLEOTIDE SEQUENCE [LARGE SCALE GENOMIC DNA]</scope>
    <source>
        <strain evidence="2 3">LG61</strain>
    </source>
</reference>
<gene>
    <name evidence="2" type="ORF">C3928_00020</name>
</gene>
<comment type="caution">
    <text evidence="2">The sequence shown here is derived from an EMBL/GenBank/DDBJ whole genome shotgun (WGS) entry which is preliminary data.</text>
</comment>
<accession>A0A2S6F938</accession>
<dbReference type="Proteomes" id="UP000239239">
    <property type="component" value="Unassembled WGS sequence"/>
</dbReference>
<dbReference type="AlphaFoldDB" id="A0A2S6F938"/>
<dbReference type="Pfam" id="PF03050">
    <property type="entry name" value="DDE_Tnp_IS66"/>
    <property type="match status" value="1"/>
</dbReference>
<dbReference type="InterPro" id="IPR004291">
    <property type="entry name" value="Transposase_IS66_central"/>
</dbReference>
<evidence type="ECO:0000259" key="1">
    <source>
        <dbReference type="Pfam" id="PF03050"/>
    </source>
</evidence>
<dbReference type="PANTHER" id="PTHR33678">
    <property type="entry name" value="BLL1576 PROTEIN"/>
    <property type="match status" value="1"/>
</dbReference>
<evidence type="ECO:0000313" key="3">
    <source>
        <dbReference type="Proteomes" id="UP000239239"/>
    </source>
</evidence>
<evidence type="ECO:0000313" key="2">
    <source>
        <dbReference type="EMBL" id="PPK33912.1"/>
    </source>
</evidence>
<dbReference type="EMBL" id="PQWY01000001">
    <property type="protein sequence ID" value="PPK33912.1"/>
    <property type="molecule type" value="Genomic_DNA"/>
</dbReference>
<proteinExistence type="predicted"/>
<sequence>MRNKVGELLEQGTYTEPKLRIVRFCSNLLTHFSALWTFLFNEEAEPTNNHAEQCLRPAVIWRKKYFGTRSDYGSEFLARTMSLITSCRLQAKSAFEVVSQILSAYFSEQRSLIFGNPT</sequence>
<dbReference type="InterPro" id="IPR052344">
    <property type="entry name" value="Transposase-related"/>
</dbReference>
<organism evidence="2 3">
    <name type="scientific">Legionella pneumophila</name>
    <dbReference type="NCBI Taxonomy" id="446"/>
    <lineage>
        <taxon>Bacteria</taxon>
        <taxon>Pseudomonadati</taxon>
        <taxon>Pseudomonadota</taxon>
        <taxon>Gammaproteobacteria</taxon>
        <taxon>Legionellales</taxon>
        <taxon>Legionellaceae</taxon>
        <taxon>Legionella</taxon>
    </lineage>
</organism>
<name>A0A2S6F938_LEGPN</name>
<dbReference type="PANTHER" id="PTHR33678:SF1">
    <property type="entry name" value="BLL1576 PROTEIN"/>
    <property type="match status" value="1"/>
</dbReference>